<sequence length="82" mass="9385">MLQPYRGERTRITVTRQRRAPCVAQLSPVCEIRSGHGDGGGGLSEIEFLNVHGLSMERATPSVEARWALRRHMWGRSRDRQR</sequence>
<accession>A0AAV7QZ98</accession>
<name>A0AAV7QZ98_PLEWA</name>
<evidence type="ECO:0000313" key="2">
    <source>
        <dbReference type="Proteomes" id="UP001066276"/>
    </source>
</evidence>
<proteinExistence type="predicted"/>
<comment type="caution">
    <text evidence="1">The sequence shown here is derived from an EMBL/GenBank/DDBJ whole genome shotgun (WGS) entry which is preliminary data.</text>
</comment>
<evidence type="ECO:0000313" key="1">
    <source>
        <dbReference type="EMBL" id="KAJ1145851.1"/>
    </source>
</evidence>
<protein>
    <submittedName>
        <fullName evidence="1">Uncharacterized protein</fullName>
    </submittedName>
</protein>
<dbReference type="Proteomes" id="UP001066276">
    <property type="component" value="Chromosome 6"/>
</dbReference>
<reference evidence="1" key="1">
    <citation type="journal article" date="2022" name="bioRxiv">
        <title>Sequencing and chromosome-scale assembly of the giantPleurodeles waltlgenome.</title>
        <authorList>
            <person name="Brown T."/>
            <person name="Elewa A."/>
            <person name="Iarovenko S."/>
            <person name="Subramanian E."/>
            <person name="Araus A.J."/>
            <person name="Petzold A."/>
            <person name="Susuki M."/>
            <person name="Suzuki K.-i.T."/>
            <person name="Hayashi T."/>
            <person name="Toyoda A."/>
            <person name="Oliveira C."/>
            <person name="Osipova E."/>
            <person name="Leigh N.D."/>
            <person name="Simon A."/>
            <person name="Yun M.H."/>
        </authorList>
    </citation>
    <scope>NUCLEOTIDE SEQUENCE</scope>
    <source>
        <strain evidence="1">20211129_DDA</strain>
        <tissue evidence="1">Liver</tissue>
    </source>
</reference>
<dbReference type="EMBL" id="JANPWB010000010">
    <property type="protein sequence ID" value="KAJ1145851.1"/>
    <property type="molecule type" value="Genomic_DNA"/>
</dbReference>
<organism evidence="1 2">
    <name type="scientific">Pleurodeles waltl</name>
    <name type="common">Iberian ribbed newt</name>
    <dbReference type="NCBI Taxonomy" id="8319"/>
    <lineage>
        <taxon>Eukaryota</taxon>
        <taxon>Metazoa</taxon>
        <taxon>Chordata</taxon>
        <taxon>Craniata</taxon>
        <taxon>Vertebrata</taxon>
        <taxon>Euteleostomi</taxon>
        <taxon>Amphibia</taxon>
        <taxon>Batrachia</taxon>
        <taxon>Caudata</taxon>
        <taxon>Salamandroidea</taxon>
        <taxon>Salamandridae</taxon>
        <taxon>Pleurodelinae</taxon>
        <taxon>Pleurodeles</taxon>
    </lineage>
</organism>
<keyword evidence="2" id="KW-1185">Reference proteome</keyword>
<gene>
    <name evidence="1" type="ORF">NDU88_012134</name>
</gene>
<dbReference type="AlphaFoldDB" id="A0AAV7QZ98"/>